<gene>
    <name evidence="2" type="ORF">DMX08_28400</name>
</gene>
<dbReference type="Proteomes" id="UP000248188">
    <property type="component" value="Unassembled WGS sequence"/>
</dbReference>
<proteinExistence type="predicted"/>
<evidence type="ECO:0000313" key="2">
    <source>
        <dbReference type="EMBL" id="PYC29933.1"/>
    </source>
</evidence>
<dbReference type="AlphaFoldDB" id="A0A9Q6IBW2"/>
<dbReference type="SUPFAM" id="SSF159888">
    <property type="entry name" value="YdhG-like"/>
    <property type="match status" value="1"/>
</dbReference>
<evidence type="ECO:0000313" key="3">
    <source>
        <dbReference type="Proteomes" id="UP000248188"/>
    </source>
</evidence>
<dbReference type="EMBL" id="QJRN01000025">
    <property type="protein sequence ID" value="PYC29933.1"/>
    <property type="molecule type" value="Genomic_DNA"/>
</dbReference>
<dbReference type="RefSeq" id="WP_110653504.1">
    <property type="nucleotide sequence ID" value="NZ_QJRN01000025.1"/>
</dbReference>
<feature type="domain" description="YdhG-like" evidence="1">
    <location>
        <begin position="24"/>
        <end position="115"/>
    </location>
</feature>
<name>A0A9Q6IBW2_9PSED</name>
<evidence type="ECO:0000259" key="1">
    <source>
        <dbReference type="Pfam" id="PF08818"/>
    </source>
</evidence>
<protein>
    <submittedName>
        <fullName evidence="2">DUF1801 domain-containing protein</fullName>
    </submittedName>
</protein>
<dbReference type="InterPro" id="IPR014922">
    <property type="entry name" value="YdhG-like"/>
</dbReference>
<reference evidence="2 3" key="1">
    <citation type="submission" date="2018-06" db="EMBL/GenBank/DDBJ databases">
        <title>Pseudomonas diversity within urban Lake Michigan freshwaters.</title>
        <authorList>
            <person name="Batrich M."/>
            <person name="Hatzopoulos T."/>
            <person name="Putonti C."/>
        </authorList>
    </citation>
    <scope>NUCLEOTIDE SEQUENCE [LARGE SCALE GENOMIC DNA]</scope>
    <source>
        <strain evidence="2 3">MB-090624</strain>
    </source>
</reference>
<sequence>MVKTEDAVLALLEDIGSTHGALLDIVQRVRQVVEETCGGVAEMVKYGGIMFSRAAPFCGVYAYTDHVSVEFGQGYLFDDPHGVLEGSGKFRRHIKLFAVPDVQKKHLADYVRQAINQ</sequence>
<organism evidence="2 3">
    <name type="scientific">Pseudomonas protegens</name>
    <dbReference type="NCBI Taxonomy" id="380021"/>
    <lineage>
        <taxon>Bacteria</taxon>
        <taxon>Pseudomonadati</taxon>
        <taxon>Pseudomonadota</taxon>
        <taxon>Gammaproteobacteria</taxon>
        <taxon>Pseudomonadales</taxon>
        <taxon>Pseudomonadaceae</taxon>
        <taxon>Pseudomonas</taxon>
    </lineage>
</organism>
<dbReference type="Pfam" id="PF08818">
    <property type="entry name" value="DUF1801"/>
    <property type="match status" value="1"/>
</dbReference>
<comment type="caution">
    <text evidence="2">The sequence shown here is derived from an EMBL/GenBank/DDBJ whole genome shotgun (WGS) entry which is preliminary data.</text>
</comment>
<accession>A0A9Q6IBW2</accession>